<dbReference type="GO" id="GO:0005506">
    <property type="term" value="F:iron ion binding"/>
    <property type="evidence" value="ECO:0007669"/>
    <property type="project" value="InterPro"/>
</dbReference>
<dbReference type="AlphaFoldDB" id="A0AA37V4F4"/>
<keyword evidence="2 7" id="KW-0349">Heme</keyword>
<evidence type="ECO:0000256" key="7">
    <source>
        <dbReference type="RuleBase" id="RU000461"/>
    </source>
</evidence>
<dbReference type="GO" id="GO:0020037">
    <property type="term" value="F:heme binding"/>
    <property type="evidence" value="ECO:0007669"/>
    <property type="project" value="InterPro"/>
</dbReference>
<evidence type="ECO:0000256" key="1">
    <source>
        <dbReference type="ARBA" id="ARBA00010617"/>
    </source>
</evidence>
<dbReference type="PROSITE" id="PS00086">
    <property type="entry name" value="CYTOCHROME_P450"/>
    <property type="match status" value="1"/>
</dbReference>
<dbReference type="PANTHER" id="PTHR46696">
    <property type="entry name" value="P450, PUTATIVE (EUROFUNG)-RELATED"/>
    <property type="match status" value="1"/>
</dbReference>
<dbReference type="PRINTS" id="PR00385">
    <property type="entry name" value="P450"/>
</dbReference>
<dbReference type="Proteomes" id="UP001139505">
    <property type="component" value="Unassembled WGS sequence"/>
</dbReference>
<organism evidence="9 11">
    <name type="scientific">Mycobacterium montefiorense</name>
    <dbReference type="NCBI Taxonomy" id="154654"/>
    <lineage>
        <taxon>Bacteria</taxon>
        <taxon>Bacillati</taxon>
        <taxon>Actinomycetota</taxon>
        <taxon>Actinomycetes</taxon>
        <taxon>Mycobacteriales</taxon>
        <taxon>Mycobacteriaceae</taxon>
        <taxon>Mycobacterium</taxon>
        <taxon>Mycobacterium simiae complex</taxon>
    </lineage>
</organism>
<evidence type="ECO:0000256" key="2">
    <source>
        <dbReference type="ARBA" id="ARBA00022617"/>
    </source>
</evidence>
<dbReference type="PRINTS" id="PR00359">
    <property type="entry name" value="BP450"/>
</dbReference>
<dbReference type="PANTHER" id="PTHR46696:SF6">
    <property type="entry name" value="P450, PUTATIVE (EUROFUNG)-RELATED"/>
    <property type="match status" value="1"/>
</dbReference>
<evidence type="ECO:0000256" key="3">
    <source>
        <dbReference type="ARBA" id="ARBA00022723"/>
    </source>
</evidence>
<dbReference type="InterPro" id="IPR001128">
    <property type="entry name" value="Cyt_P450"/>
</dbReference>
<reference evidence="9" key="3">
    <citation type="journal article" date="2022" name="Microbiol. Resour. Announc.">
        <title>Draft Genome Sequences of Eight Mycobacterium montefiorense Strains Isolated from Salamanders in Captivity.</title>
        <authorList>
            <person name="Komine T."/>
            <person name="Ihara H."/>
            <person name="Fukano H."/>
            <person name="Hoshino Y."/>
            <person name="Kurata O."/>
            <person name="Wada S."/>
        </authorList>
    </citation>
    <scope>NUCLEOTIDE SEQUENCE</scope>
    <source>
        <strain evidence="9">NJB18185</strain>
    </source>
</reference>
<reference evidence="8" key="1">
    <citation type="journal article" date="2018" name="Genome Announc.">
        <title>Draft Genome Sequence of Mycobacterium montefiorense Isolated from Japanese Black Salamander (Hynobius nigrescens).</title>
        <authorList>
            <person name="Fukano H."/>
            <person name="Yoshida M."/>
            <person name="Shimizu A."/>
            <person name="Iwao H."/>
            <person name="Katayama Y."/>
            <person name="Omatsu T."/>
            <person name="Mizutani T."/>
            <person name="Kurata O."/>
            <person name="Wada S."/>
            <person name="Hoshino Y."/>
        </authorList>
    </citation>
    <scope>NUCLEOTIDE SEQUENCE</scope>
    <source>
        <strain evidence="8">BS</strain>
    </source>
</reference>
<comment type="similarity">
    <text evidence="1 7">Belongs to the cytochrome P450 family.</text>
</comment>
<dbReference type="Proteomes" id="UP000245060">
    <property type="component" value="Unassembled WGS sequence"/>
</dbReference>
<proteinExistence type="inferred from homology"/>
<comment type="caution">
    <text evidence="9">The sequence shown here is derived from an EMBL/GenBank/DDBJ whole genome shotgun (WGS) entry which is preliminary data.</text>
</comment>
<keyword evidence="5 7" id="KW-0408">Iron</keyword>
<evidence type="ECO:0000313" key="9">
    <source>
        <dbReference type="EMBL" id="GKU74994.1"/>
    </source>
</evidence>
<evidence type="ECO:0000256" key="4">
    <source>
        <dbReference type="ARBA" id="ARBA00023002"/>
    </source>
</evidence>
<dbReference type="InterPro" id="IPR036396">
    <property type="entry name" value="Cyt_P450_sf"/>
</dbReference>
<protein>
    <submittedName>
        <fullName evidence="9">Cytochrome P450 YjiB</fullName>
    </submittedName>
</protein>
<dbReference type="InterPro" id="IPR017972">
    <property type="entry name" value="Cyt_P450_CS"/>
</dbReference>
<dbReference type="SUPFAM" id="SSF48264">
    <property type="entry name" value="Cytochrome P450"/>
    <property type="match status" value="1"/>
</dbReference>
<evidence type="ECO:0000313" key="11">
    <source>
        <dbReference type="Proteomes" id="UP001139505"/>
    </source>
</evidence>
<dbReference type="RefSeq" id="WP_108924490.1">
    <property type="nucleotide sequence ID" value="NZ_BFCH01000019.1"/>
</dbReference>
<evidence type="ECO:0000256" key="5">
    <source>
        <dbReference type="ARBA" id="ARBA00023004"/>
    </source>
</evidence>
<name>A0AA37V4F4_9MYCO</name>
<evidence type="ECO:0000313" key="8">
    <source>
        <dbReference type="EMBL" id="GBG39423.1"/>
    </source>
</evidence>
<evidence type="ECO:0000256" key="6">
    <source>
        <dbReference type="ARBA" id="ARBA00023033"/>
    </source>
</evidence>
<keyword evidence="3 7" id="KW-0479">Metal-binding</keyword>
<dbReference type="EMBL" id="BFCH01000019">
    <property type="protein sequence ID" value="GBG39423.1"/>
    <property type="molecule type" value="Genomic_DNA"/>
</dbReference>
<dbReference type="EMBL" id="BQYH01000065">
    <property type="protein sequence ID" value="GKU74994.1"/>
    <property type="molecule type" value="Genomic_DNA"/>
</dbReference>
<dbReference type="Pfam" id="PF00067">
    <property type="entry name" value="p450"/>
    <property type="match status" value="1"/>
</dbReference>
<dbReference type="GO" id="GO:0016705">
    <property type="term" value="F:oxidoreductase activity, acting on paired donors, with incorporation or reduction of molecular oxygen"/>
    <property type="evidence" value="ECO:0007669"/>
    <property type="project" value="InterPro"/>
</dbReference>
<sequence length="403" mass="43882">MVSGSQDPTRTAAFDHTDSSVPAAAVRQLYKDMLQHCPIAHSERYGGFDYVNRYDDVRGALHDNARFSSADGIFIPQNGFPKIPALEDDPPDHTVLRQLMEGPLNPRAVRAFGPTIQQIVDYLIDHFVARGSADLASEFCDPLPAIAICRVMGLDQGEAGDVRQLGMTLFTSIGTETFDAAWQEFSNFIDGQLQLRTRAPRDDYLTKLAQGNVGGVAIDSDLVTRIMTAFLVGGHHSTSTGIAGTLRHILAYPGLAAEVTESDSTLGRAIEESLRLTTPLQLFARTVYSDTTIGDVQFTRGDRLMLNIGAANRDEDQFPNPDAFDIDRARKPHLAFGAGIHYCVGQHLARAEIRIGVRTLLRRLPDLHLVGPVVEAGLTGGTLMAITSLPVEFTPGLRSCLND</sequence>
<evidence type="ECO:0000313" key="10">
    <source>
        <dbReference type="Proteomes" id="UP000245060"/>
    </source>
</evidence>
<reference evidence="9" key="4">
    <citation type="submission" date="2022-04" db="EMBL/GenBank/DDBJ databases">
        <authorList>
            <person name="Komine T."/>
            <person name="Fukano H."/>
            <person name="Wada S."/>
        </authorList>
    </citation>
    <scope>NUCLEOTIDE SEQUENCE</scope>
    <source>
        <strain evidence="9">NJB18185</strain>
    </source>
</reference>
<accession>A0AA37V4F4</accession>
<gene>
    <name evidence="9" type="primary">yjiB</name>
    <name evidence="8" type="ORF">MmonteBS_37950</name>
    <name evidence="9" type="ORF">NJB18185_47650</name>
</gene>
<dbReference type="Gene3D" id="1.10.630.10">
    <property type="entry name" value="Cytochrome P450"/>
    <property type="match status" value="1"/>
</dbReference>
<dbReference type="GO" id="GO:0004497">
    <property type="term" value="F:monooxygenase activity"/>
    <property type="evidence" value="ECO:0007669"/>
    <property type="project" value="UniProtKB-KW"/>
</dbReference>
<keyword evidence="10" id="KW-1185">Reference proteome</keyword>
<dbReference type="InterPro" id="IPR002397">
    <property type="entry name" value="Cyt_P450_B"/>
</dbReference>
<keyword evidence="4 7" id="KW-0560">Oxidoreductase</keyword>
<reference evidence="10" key="2">
    <citation type="submission" date="2018-04" db="EMBL/GenBank/DDBJ databases">
        <title>Draft genome sequence of Mycobacterium montefiorense isolated from Japanese black salamander.</title>
        <authorList>
            <person name="Fukano H."/>
            <person name="Yoshida M."/>
            <person name="Shimizu A."/>
            <person name="Iwao H."/>
            <person name="Kurata O."/>
            <person name="Katayama Y."/>
            <person name="Omatsu T."/>
            <person name="Mizutani T."/>
            <person name="Wada S."/>
            <person name="Hoshino Y."/>
        </authorList>
    </citation>
    <scope>NUCLEOTIDE SEQUENCE [LARGE SCALE GENOMIC DNA]</scope>
    <source>
        <strain evidence="10">BS</strain>
    </source>
</reference>
<keyword evidence="6 7" id="KW-0503">Monooxygenase</keyword>